<protein>
    <submittedName>
        <fullName evidence="2">Exonuclease RNase T and DNA polymerase III</fullName>
    </submittedName>
</protein>
<proteinExistence type="predicted"/>
<dbReference type="OrthoDB" id="9776650at2"/>
<dbReference type="GO" id="GO:0003676">
    <property type="term" value="F:nucleic acid binding"/>
    <property type="evidence" value="ECO:0007669"/>
    <property type="project" value="InterPro"/>
</dbReference>
<evidence type="ECO:0000313" key="3">
    <source>
        <dbReference type="Proteomes" id="UP000006443"/>
    </source>
</evidence>
<dbReference type="Proteomes" id="UP000006443">
    <property type="component" value="Unassembled WGS sequence"/>
</dbReference>
<feature type="domain" description="Exonuclease" evidence="1">
    <location>
        <begin position="11"/>
        <end position="178"/>
    </location>
</feature>
<dbReference type="EMBL" id="ACJM01000008">
    <property type="protein sequence ID" value="EEG77290.1"/>
    <property type="molecule type" value="Genomic_DNA"/>
</dbReference>
<dbReference type="GO" id="GO:0045004">
    <property type="term" value="P:DNA replication proofreading"/>
    <property type="evidence" value="ECO:0007669"/>
    <property type="project" value="TreeGrafter"/>
</dbReference>
<organism evidence="2 3">
    <name type="scientific">Dethiobacter alkaliphilus AHT 1</name>
    <dbReference type="NCBI Taxonomy" id="555088"/>
    <lineage>
        <taxon>Bacteria</taxon>
        <taxon>Bacillati</taxon>
        <taxon>Bacillota</taxon>
        <taxon>Dethiobacteria</taxon>
        <taxon>Dethiobacterales</taxon>
        <taxon>Dethiobacteraceae</taxon>
        <taxon>Dethiobacter</taxon>
    </lineage>
</organism>
<dbReference type="Pfam" id="PF00929">
    <property type="entry name" value="RNase_T"/>
    <property type="match status" value="1"/>
</dbReference>
<dbReference type="InterPro" id="IPR036397">
    <property type="entry name" value="RNaseH_sf"/>
</dbReference>
<dbReference type="CDD" id="cd06127">
    <property type="entry name" value="DEDDh"/>
    <property type="match status" value="1"/>
</dbReference>
<dbReference type="SMART" id="SM00479">
    <property type="entry name" value="EXOIII"/>
    <property type="match status" value="1"/>
</dbReference>
<keyword evidence="2" id="KW-0269">Exonuclease</keyword>
<dbReference type="STRING" id="555088.DealDRAFT_1747"/>
<evidence type="ECO:0000259" key="1">
    <source>
        <dbReference type="SMART" id="SM00479"/>
    </source>
</evidence>
<reference evidence="2 3" key="1">
    <citation type="submission" date="2009-02" db="EMBL/GenBank/DDBJ databases">
        <title>Sequencing of the draft genome and assembly of Dethiobacter alkaliphilus AHT 1.</title>
        <authorList>
            <consortium name="US DOE Joint Genome Institute (JGI-PGF)"/>
            <person name="Lucas S."/>
            <person name="Copeland A."/>
            <person name="Lapidus A."/>
            <person name="Glavina del Rio T."/>
            <person name="Dalin E."/>
            <person name="Tice H."/>
            <person name="Bruce D."/>
            <person name="Goodwin L."/>
            <person name="Pitluck S."/>
            <person name="Larimer F."/>
            <person name="Land M.L."/>
            <person name="Hauser L."/>
            <person name="Muyzer G."/>
        </authorList>
    </citation>
    <scope>NUCLEOTIDE SEQUENCE [LARGE SCALE GENOMIC DNA]</scope>
    <source>
        <strain evidence="2 3">AHT 1</strain>
    </source>
</reference>
<dbReference type="PANTHER" id="PTHR30231">
    <property type="entry name" value="DNA POLYMERASE III SUBUNIT EPSILON"/>
    <property type="match status" value="1"/>
</dbReference>
<dbReference type="SUPFAM" id="SSF53098">
    <property type="entry name" value="Ribonuclease H-like"/>
    <property type="match status" value="1"/>
</dbReference>
<keyword evidence="2" id="KW-0378">Hydrolase</keyword>
<dbReference type="PANTHER" id="PTHR30231:SF37">
    <property type="entry name" value="EXODEOXYRIBONUCLEASE 10"/>
    <property type="match status" value="1"/>
</dbReference>
<dbReference type="Gene3D" id="3.30.420.10">
    <property type="entry name" value="Ribonuclease H-like superfamily/Ribonuclease H"/>
    <property type="match status" value="1"/>
</dbReference>
<dbReference type="AlphaFoldDB" id="C0GGY8"/>
<comment type="caution">
    <text evidence="2">The sequence shown here is derived from an EMBL/GenBank/DDBJ whole genome shotgun (WGS) entry which is preliminary data.</text>
</comment>
<dbReference type="InterPro" id="IPR013520">
    <property type="entry name" value="Ribonucl_H"/>
</dbReference>
<accession>C0GGY8</accession>
<gene>
    <name evidence="2" type="ORF">DealDRAFT_1747</name>
</gene>
<dbReference type="GO" id="GO:0005829">
    <property type="term" value="C:cytosol"/>
    <property type="evidence" value="ECO:0007669"/>
    <property type="project" value="TreeGrafter"/>
</dbReference>
<keyword evidence="2" id="KW-0540">Nuclease</keyword>
<name>C0GGY8_DETAL</name>
<sequence length="198" mass="21666">MTSAEEGSLGLACFVDVETTGLSPRKEEIVELAICLFAYRRDSGEITRIVDRYVGQREPGVPVSPGAARVHGLRMADLRGKQLDTARIEAILHSAEFIVAHNASFDRGFVARLFPVSGRKQWLCSMSGIDWKGKGFPSRGLQNLLRAHRIDAGRAHRAEDDVLATLKLLACCDHSGKTYSKELIERLPDCSDSVGEAG</sequence>
<dbReference type="GO" id="GO:0008408">
    <property type="term" value="F:3'-5' exonuclease activity"/>
    <property type="evidence" value="ECO:0007669"/>
    <property type="project" value="TreeGrafter"/>
</dbReference>
<dbReference type="InterPro" id="IPR012337">
    <property type="entry name" value="RNaseH-like_sf"/>
</dbReference>
<dbReference type="RefSeq" id="WP_008516673.1">
    <property type="nucleotide sequence ID" value="NZ_ACJM01000008.1"/>
</dbReference>
<evidence type="ECO:0000313" key="2">
    <source>
        <dbReference type="EMBL" id="EEG77290.1"/>
    </source>
</evidence>
<dbReference type="eggNOG" id="COG0847">
    <property type="taxonomic scope" value="Bacteria"/>
</dbReference>
<keyword evidence="3" id="KW-1185">Reference proteome</keyword>